<dbReference type="SUPFAM" id="SSF53474">
    <property type="entry name" value="alpha/beta-Hydrolases"/>
    <property type="match status" value="1"/>
</dbReference>
<feature type="signal peptide" evidence="3">
    <location>
        <begin position="1"/>
        <end position="30"/>
    </location>
</feature>
<dbReference type="InterPro" id="IPR050300">
    <property type="entry name" value="GDXG_lipolytic_enzyme"/>
</dbReference>
<sequence precursor="true">MQLKRTMSTFHPIFAACLIGTFLFSASAAAEPESMPLWSGDAPGETAELGPERTQPLRNEKPTPIIRLTDVTKPMITVYRPEKQDPARSVVIVAPGGGYNILAYNHEGSEICEWLNSIGVTAVLLKYRVPRRPDVEPHAVPLLDAQRAVRTVRANAEKWNIDSDKIGMLGFSAGGHLTVMTGVHGDDTVAQPADDIDKQSARINFMIPIYPAYLLNKETQQLETSIKVDKDFPPAFIAITYDDAERAVGAAQLLIAMKSVNVPCELHVYRNGGHGYGMRPTGNAVAQWPKLCQDWMLASGLLTK</sequence>
<gene>
    <name evidence="5" type="primary">axeA1_1</name>
    <name evidence="5" type="ORF">UC8_03700</name>
</gene>
<evidence type="ECO:0000256" key="1">
    <source>
        <dbReference type="ARBA" id="ARBA00022801"/>
    </source>
</evidence>
<reference evidence="5 6" key="1">
    <citation type="submission" date="2019-08" db="EMBL/GenBank/DDBJ databases">
        <title>Deep-cultivation of Planctomycetes and their phenomic and genomic characterization uncovers novel biology.</title>
        <authorList>
            <person name="Wiegand S."/>
            <person name="Jogler M."/>
            <person name="Boedeker C."/>
            <person name="Pinto D."/>
            <person name="Vollmers J."/>
            <person name="Rivas-Marin E."/>
            <person name="Kohn T."/>
            <person name="Peeters S.H."/>
            <person name="Heuer A."/>
            <person name="Rast P."/>
            <person name="Oberbeckmann S."/>
            <person name="Bunk B."/>
            <person name="Jeske O."/>
            <person name="Meyerdierks A."/>
            <person name="Storesund J.E."/>
            <person name="Kallscheuer N."/>
            <person name="Luecker S."/>
            <person name="Lage O.M."/>
            <person name="Pohl T."/>
            <person name="Merkel B.J."/>
            <person name="Hornburger P."/>
            <person name="Mueller R.-W."/>
            <person name="Bruemmer F."/>
            <person name="Labrenz M."/>
            <person name="Spormann A.M."/>
            <person name="Op den Camp H."/>
            <person name="Overmann J."/>
            <person name="Amann R."/>
            <person name="Jetten M.S.M."/>
            <person name="Mascher T."/>
            <person name="Medema M.H."/>
            <person name="Devos D.P."/>
            <person name="Kaster A.-K."/>
            <person name="Ovreas L."/>
            <person name="Rohde M."/>
            <person name="Galperin M.Y."/>
            <person name="Jogler C."/>
        </authorList>
    </citation>
    <scope>NUCLEOTIDE SEQUENCE [LARGE SCALE GENOMIC DNA]</scope>
    <source>
        <strain evidence="5 6">UC8</strain>
    </source>
</reference>
<evidence type="ECO:0000259" key="4">
    <source>
        <dbReference type="Pfam" id="PF20434"/>
    </source>
</evidence>
<dbReference type="Gene3D" id="3.40.50.1820">
    <property type="entry name" value="alpha/beta hydrolase"/>
    <property type="match status" value="1"/>
</dbReference>
<accession>A0A5B9QWT4</accession>
<keyword evidence="6" id="KW-1185">Reference proteome</keyword>
<dbReference type="AlphaFoldDB" id="A0A5B9QWT4"/>
<dbReference type="Pfam" id="PF20434">
    <property type="entry name" value="BD-FAE"/>
    <property type="match status" value="1"/>
</dbReference>
<dbReference type="OrthoDB" id="9794725at2"/>
<feature type="region of interest" description="Disordered" evidence="2">
    <location>
        <begin position="35"/>
        <end position="59"/>
    </location>
</feature>
<dbReference type="InterPro" id="IPR049492">
    <property type="entry name" value="BD-FAE-like_dom"/>
</dbReference>
<dbReference type="GO" id="GO:0046555">
    <property type="term" value="F:acetylxylan esterase activity"/>
    <property type="evidence" value="ECO:0007669"/>
    <property type="project" value="UniProtKB-EC"/>
</dbReference>
<organism evidence="5 6">
    <name type="scientific">Roseimaritima ulvae</name>
    <dbReference type="NCBI Taxonomy" id="980254"/>
    <lineage>
        <taxon>Bacteria</taxon>
        <taxon>Pseudomonadati</taxon>
        <taxon>Planctomycetota</taxon>
        <taxon>Planctomycetia</taxon>
        <taxon>Pirellulales</taxon>
        <taxon>Pirellulaceae</taxon>
        <taxon>Roseimaritima</taxon>
    </lineage>
</organism>
<evidence type="ECO:0000313" key="6">
    <source>
        <dbReference type="Proteomes" id="UP000325286"/>
    </source>
</evidence>
<keyword evidence="3" id="KW-0732">Signal</keyword>
<dbReference type="KEGG" id="rul:UC8_03700"/>
<evidence type="ECO:0000256" key="3">
    <source>
        <dbReference type="SAM" id="SignalP"/>
    </source>
</evidence>
<keyword evidence="1 5" id="KW-0378">Hydrolase</keyword>
<dbReference type="PANTHER" id="PTHR48081:SF6">
    <property type="entry name" value="PEPTIDASE S9 PROLYL OLIGOPEPTIDASE CATALYTIC DOMAIN-CONTAINING PROTEIN"/>
    <property type="match status" value="1"/>
</dbReference>
<dbReference type="PROSITE" id="PS51257">
    <property type="entry name" value="PROKAR_LIPOPROTEIN"/>
    <property type="match status" value="1"/>
</dbReference>
<dbReference type="EMBL" id="CP042914">
    <property type="protein sequence ID" value="QEG38413.1"/>
    <property type="molecule type" value="Genomic_DNA"/>
</dbReference>
<dbReference type="PANTHER" id="PTHR48081">
    <property type="entry name" value="AB HYDROLASE SUPERFAMILY PROTEIN C4A8.06C"/>
    <property type="match status" value="1"/>
</dbReference>
<protein>
    <submittedName>
        <fullName evidence="5">Acetylxylan esterase</fullName>
        <ecNumber evidence="5">3.1.1.72</ecNumber>
    </submittedName>
</protein>
<dbReference type="InterPro" id="IPR029058">
    <property type="entry name" value="AB_hydrolase_fold"/>
</dbReference>
<dbReference type="EC" id="3.1.1.72" evidence="5"/>
<dbReference type="RefSeq" id="WP_084426732.1">
    <property type="nucleotide sequence ID" value="NZ_LWSJ01000039.1"/>
</dbReference>
<feature type="chain" id="PRO_5023133180" evidence="3">
    <location>
        <begin position="31"/>
        <end position="304"/>
    </location>
</feature>
<evidence type="ECO:0000256" key="2">
    <source>
        <dbReference type="SAM" id="MobiDB-lite"/>
    </source>
</evidence>
<feature type="domain" description="BD-FAE-like" evidence="4">
    <location>
        <begin position="78"/>
        <end position="215"/>
    </location>
</feature>
<dbReference type="Proteomes" id="UP000325286">
    <property type="component" value="Chromosome"/>
</dbReference>
<proteinExistence type="predicted"/>
<evidence type="ECO:0000313" key="5">
    <source>
        <dbReference type="EMBL" id="QEG38413.1"/>
    </source>
</evidence>
<name>A0A5B9QWT4_9BACT</name>